<gene>
    <name evidence="1" type="ordered locus">XC_1065</name>
</gene>
<evidence type="ECO:0000313" key="2">
    <source>
        <dbReference type="Proteomes" id="UP000000420"/>
    </source>
</evidence>
<name>A0A0H2X4K2_XANC8</name>
<dbReference type="InterPro" id="IPR013321">
    <property type="entry name" value="Arc_rbn_hlx_hlx"/>
</dbReference>
<dbReference type="AlphaFoldDB" id="A0A0H2X4K2"/>
<dbReference type="HOGENOM" id="CLU_155311_3_0_6"/>
<proteinExistence type="predicted"/>
<dbReference type="InterPro" id="IPR010985">
    <property type="entry name" value="Ribbon_hlx_hlx"/>
</dbReference>
<dbReference type="KEGG" id="xcb:XC_1065"/>
<evidence type="ECO:0000313" key="1">
    <source>
        <dbReference type="EMBL" id="AAY48135.1"/>
    </source>
</evidence>
<organism evidence="1 2">
    <name type="scientific">Xanthomonas campestris pv. campestris (strain 8004)</name>
    <dbReference type="NCBI Taxonomy" id="314565"/>
    <lineage>
        <taxon>Bacteria</taxon>
        <taxon>Pseudomonadati</taxon>
        <taxon>Pseudomonadota</taxon>
        <taxon>Gammaproteobacteria</taxon>
        <taxon>Lysobacterales</taxon>
        <taxon>Lysobacteraceae</taxon>
        <taxon>Xanthomonas</taxon>
    </lineage>
</organism>
<dbReference type="Proteomes" id="UP000000420">
    <property type="component" value="Chromosome"/>
</dbReference>
<accession>A0A0H2X4K2</accession>
<dbReference type="GO" id="GO:0006355">
    <property type="term" value="P:regulation of DNA-templated transcription"/>
    <property type="evidence" value="ECO:0007669"/>
    <property type="project" value="InterPro"/>
</dbReference>
<protein>
    <submittedName>
        <fullName evidence="1">Uncharacterized protein</fullName>
    </submittedName>
</protein>
<reference evidence="1 2" key="1">
    <citation type="journal article" date="2005" name="Genome Res.">
        <title>Comparative and functional genomic analyses of the pathogenicity of phytopathogen Xanthomonas campestris pv. campestris.</title>
        <authorList>
            <person name="Qian W."/>
            <person name="Jia Y."/>
            <person name="Ren S.X."/>
            <person name="He Y.Q."/>
            <person name="Feng J.X."/>
            <person name="Lu L.F."/>
            <person name="Sun Q."/>
            <person name="Ying G."/>
            <person name="Tang D.J."/>
            <person name="Tang H."/>
            <person name="Wu W."/>
            <person name="Hao P."/>
            <person name="Wang L."/>
            <person name="Jiang B.L."/>
            <person name="Zeng S."/>
            <person name="Gu W.Y."/>
            <person name="Lu G."/>
            <person name="Rong L."/>
            <person name="Tian Y."/>
            <person name="Yao Z."/>
            <person name="Fu G."/>
            <person name="Chen B."/>
            <person name="Fang R."/>
            <person name="Qiang B."/>
            <person name="Chen Z."/>
            <person name="Zhao G.P."/>
            <person name="Tang J.L."/>
            <person name="He C."/>
        </authorList>
    </citation>
    <scope>NUCLEOTIDE SEQUENCE [LARGE SCALE GENOMIC DNA]</scope>
    <source>
        <strain evidence="1 2">8004</strain>
    </source>
</reference>
<dbReference type="SUPFAM" id="SSF47598">
    <property type="entry name" value="Ribbon-helix-helix"/>
    <property type="match status" value="1"/>
</dbReference>
<sequence>MESRLRAAFCVLGDVLPGWRELLTAPRALGRLPGSLLAAMLSSESHKERVMQSVSQVCYCEPVIRSSEVAMSTTTIRLPDELKARVARAAKDAGTTAHGFIVDAIAEKIEAHERRTAFHAEAQQRWAAIEGGDNTLSWADVRQYMQQLADGENPAPPVASAVER</sequence>
<dbReference type="Gene3D" id="1.10.1220.10">
    <property type="entry name" value="Met repressor-like"/>
    <property type="match status" value="1"/>
</dbReference>
<dbReference type="EMBL" id="CP000050">
    <property type="protein sequence ID" value="AAY48135.1"/>
    <property type="molecule type" value="Genomic_DNA"/>
</dbReference>